<keyword evidence="3" id="KW-1185">Reference proteome</keyword>
<dbReference type="STRING" id="411473.RUMCAL_00304"/>
<evidence type="ECO:0000313" key="3">
    <source>
        <dbReference type="Proteomes" id="UP000016662"/>
    </source>
</evidence>
<dbReference type="HOGENOM" id="CLU_1668122_0_0_9"/>
<dbReference type="EMBL" id="AWVF01000031">
    <property type="protein sequence ID" value="ERJ97232.1"/>
    <property type="molecule type" value="Genomic_DNA"/>
</dbReference>
<evidence type="ECO:0000256" key="1">
    <source>
        <dbReference type="SAM" id="Phobius"/>
    </source>
</evidence>
<organism evidence="2 3">
    <name type="scientific">Ruminococcus callidus ATCC 27760</name>
    <dbReference type="NCBI Taxonomy" id="411473"/>
    <lineage>
        <taxon>Bacteria</taxon>
        <taxon>Bacillati</taxon>
        <taxon>Bacillota</taxon>
        <taxon>Clostridia</taxon>
        <taxon>Eubacteriales</taxon>
        <taxon>Oscillospiraceae</taxon>
        <taxon>Ruminococcus</taxon>
    </lineage>
</organism>
<keyword evidence="1" id="KW-0812">Transmembrane</keyword>
<keyword evidence="1" id="KW-1133">Transmembrane helix</keyword>
<feature type="transmembrane region" description="Helical" evidence="1">
    <location>
        <begin position="12"/>
        <end position="32"/>
    </location>
</feature>
<reference evidence="2 3" key="1">
    <citation type="submission" date="2013-07" db="EMBL/GenBank/DDBJ databases">
        <authorList>
            <person name="Weinstock G."/>
            <person name="Sodergren E."/>
            <person name="Wylie T."/>
            <person name="Fulton L."/>
            <person name="Fulton R."/>
            <person name="Fronick C."/>
            <person name="O'Laughlin M."/>
            <person name="Godfrey J."/>
            <person name="Miner T."/>
            <person name="Herter B."/>
            <person name="Appelbaum E."/>
            <person name="Cordes M."/>
            <person name="Lek S."/>
            <person name="Wollam A."/>
            <person name="Pepin K.H."/>
            <person name="Palsikar V.B."/>
            <person name="Mitreva M."/>
            <person name="Wilson R.K."/>
        </authorList>
    </citation>
    <scope>NUCLEOTIDE SEQUENCE [LARGE SCALE GENOMIC DNA]</scope>
    <source>
        <strain evidence="2 3">ATCC 27760</strain>
    </source>
</reference>
<name>U2KY64_9FIRM</name>
<evidence type="ECO:0000313" key="2">
    <source>
        <dbReference type="EMBL" id="ERJ97232.1"/>
    </source>
</evidence>
<gene>
    <name evidence="2" type="ORF">RUMCAL_00304</name>
</gene>
<proteinExistence type="predicted"/>
<protein>
    <submittedName>
        <fullName evidence="2">Uncharacterized protein</fullName>
    </submittedName>
</protein>
<dbReference type="Proteomes" id="UP000016662">
    <property type="component" value="Unassembled WGS sequence"/>
</dbReference>
<comment type="caution">
    <text evidence="2">The sequence shown here is derived from an EMBL/GenBank/DDBJ whole genome shotgun (WGS) entry which is preliminary data.</text>
</comment>
<keyword evidence="1" id="KW-0472">Membrane</keyword>
<dbReference type="AlphaFoldDB" id="U2KY64"/>
<sequence>MKNEVRCVDWTILIVPVASLLSAVSVALLNNWDKINPNKKRVTDLLQLVTALKKSADATQGDVKKLGDQLTNISSAERTLLQTSILDLCHGIQKDIEYGDIDYSEKLKQLIILYREYHACGFNNQGKLYFNDTIEKAAEDNNILVHELMNQYFSDYQP</sequence>
<accession>U2KY64</accession>